<dbReference type="Proteomes" id="UP000553888">
    <property type="component" value="Unassembled WGS sequence"/>
</dbReference>
<dbReference type="Gene3D" id="3.30.450.30">
    <property type="entry name" value="Dynein light chain 2a, cytoplasmic"/>
    <property type="match status" value="1"/>
</dbReference>
<proteinExistence type="predicted"/>
<protein>
    <recommendedName>
        <fullName evidence="3">Roadblock/LC7 domain-containing protein</fullName>
    </recommendedName>
</protein>
<dbReference type="RefSeq" id="WP_343046575.1">
    <property type="nucleotide sequence ID" value="NZ_JACBZY010000001.1"/>
</dbReference>
<sequence length="128" mass="13667">MNTTIAMSTVPASLDALMHIEGARAVALVDSDTGMLLGGLGGLGGGFDLEVAAAGNTELLRAKARTARALGLPDAIDDVLITMTSQFHVLMPLRHAPEVFIYLVLDRERANLAMARLKTREIEKQLVL</sequence>
<organism evidence="1 2">
    <name type="scientific">Schumannella luteola</name>
    <dbReference type="NCBI Taxonomy" id="472059"/>
    <lineage>
        <taxon>Bacteria</taxon>
        <taxon>Bacillati</taxon>
        <taxon>Actinomycetota</taxon>
        <taxon>Actinomycetes</taxon>
        <taxon>Micrococcales</taxon>
        <taxon>Microbacteriaceae</taxon>
        <taxon>Schumannella</taxon>
    </lineage>
</organism>
<evidence type="ECO:0000313" key="2">
    <source>
        <dbReference type="Proteomes" id="UP000553888"/>
    </source>
</evidence>
<comment type="caution">
    <text evidence="1">The sequence shown here is derived from an EMBL/GenBank/DDBJ whole genome shotgun (WGS) entry which is preliminary data.</text>
</comment>
<evidence type="ECO:0008006" key="3">
    <source>
        <dbReference type="Google" id="ProtNLM"/>
    </source>
</evidence>
<accession>A0A852Y7Q8</accession>
<dbReference type="AlphaFoldDB" id="A0A852Y7Q8"/>
<keyword evidence="2" id="KW-1185">Reference proteome</keyword>
<name>A0A852Y7Q8_9MICO</name>
<reference evidence="1 2" key="1">
    <citation type="submission" date="2020-07" db="EMBL/GenBank/DDBJ databases">
        <title>Sequencing the genomes of 1000 actinobacteria strains.</title>
        <authorList>
            <person name="Klenk H.-P."/>
        </authorList>
    </citation>
    <scope>NUCLEOTIDE SEQUENCE [LARGE SCALE GENOMIC DNA]</scope>
    <source>
        <strain evidence="1 2">DSM 23141</strain>
    </source>
</reference>
<dbReference type="SUPFAM" id="SSF103196">
    <property type="entry name" value="Roadblock/LC7 domain"/>
    <property type="match status" value="1"/>
</dbReference>
<evidence type="ECO:0000313" key="1">
    <source>
        <dbReference type="EMBL" id="NYG97912.1"/>
    </source>
</evidence>
<dbReference type="EMBL" id="JACBZY010000001">
    <property type="protein sequence ID" value="NYG97912.1"/>
    <property type="molecule type" value="Genomic_DNA"/>
</dbReference>
<gene>
    <name evidence="1" type="ORF">BJ979_000538</name>
</gene>